<dbReference type="InterPro" id="IPR003106">
    <property type="entry name" value="Leu_zip_homeo"/>
</dbReference>
<keyword evidence="6 9" id="KW-0539">Nucleus</keyword>
<evidence type="ECO:0000256" key="11">
    <source>
        <dbReference type="RuleBase" id="RU369038"/>
    </source>
</evidence>
<feature type="compositionally biased region" description="Basic residues" evidence="12">
    <location>
        <begin position="29"/>
        <end position="39"/>
    </location>
</feature>
<evidence type="ECO:0000256" key="2">
    <source>
        <dbReference type="ARBA" id="ARBA00023015"/>
    </source>
</evidence>
<dbReference type="FunFam" id="1.10.10.60:FF:000293">
    <property type="entry name" value="Homeobox-leucine zipper protein ATHB-7"/>
    <property type="match status" value="1"/>
</dbReference>
<comment type="subcellular location">
    <subcellularLocation>
        <location evidence="1 9 10">Nucleus</location>
    </subcellularLocation>
</comment>
<evidence type="ECO:0000256" key="3">
    <source>
        <dbReference type="ARBA" id="ARBA00023125"/>
    </source>
</evidence>
<organism evidence="14 15">
    <name type="scientific">Rhododendron simsii</name>
    <name type="common">Sims's rhododendron</name>
    <dbReference type="NCBI Taxonomy" id="118357"/>
    <lineage>
        <taxon>Eukaryota</taxon>
        <taxon>Viridiplantae</taxon>
        <taxon>Streptophyta</taxon>
        <taxon>Embryophyta</taxon>
        <taxon>Tracheophyta</taxon>
        <taxon>Spermatophyta</taxon>
        <taxon>Magnoliopsida</taxon>
        <taxon>eudicotyledons</taxon>
        <taxon>Gunneridae</taxon>
        <taxon>Pentapetalae</taxon>
        <taxon>asterids</taxon>
        <taxon>Ericales</taxon>
        <taxon>Ericaceae</taxon>
        <taxon>Ericoideae</taxon>
        <taxon>Rhodoreae</taxon>
        <taxon>Rhododendron</taxon>
    </lineage>
</organism>
<evidence type="ECO:0000256" key="8">
    <source>
        <dbReference type="ARBA" id="ARBA00058361"/>
    </source>
</evidence>
<keyword evidence="2 11" id="KW-0805">Transcription regulation</keyword>
<dbReference type="EMBL" id="WJXA01000009">
    <property type="protein sequence ID" value="KAF7131572.1"/>
    <property type="molecule type" value="Genomic_DNA"/>
</dbReference>
<evidence type="ECO:0000256" key="5">
    <source>
        <dbReference type="ARBA" id="ARBA00023163"/>
    </source>
</evidence>
<dbReference type="PROSITE" id="PS00027">
    <property type="entry name" value="HOMEOBOX_1"/>
    <property type="match status" value="1"/>
</dbReference>
<dbReference type="GO" id="GO:0045893">
    <property type="term" value="P:positive regulation of DNA-templated transcription"/>
    <property type="evidence" value="ECO:0007669"/>
    <property type="project" value="TreeGrafter"/>
</dbReference>
<evidence type="ECO:0000256" key="10">
    <source>
        <dbReference type="RuleBase" id="RU000682"/>
    </source>
</evidence>
<evidence type="ECO:0000259" key="13">
    <source>
        <dbReference type="PROSITE" id="PS50071"/>
    </source>
</evidence>
<evidence type="ECO:0000256" key="7">
    <source>
        <dbReference type="ARBA" id="ARBA00025748"/>
    </source>
</evidence>
<dbReference type="GO" id="GO:0009414">
    <property type="term" value="P:response to water deprivation"/>
    <property type="evidence" value="ECO:0007669"/>
    <property type="project" value="UniProtKB-ARBA"/>
</dbReference>
<reference evidence="14" key="1">
    <citation type="submission" date="2019-11" db="EMBL/GenBank/DDBJ databases">
        <authorList>
            <person name="Liu Y."/>
            <person name="Hou J."/>
            <person name="Li T.-Q."/>
            <person name="Guan C.-H."/>
            <person name="Wu X."/>
            <person name="Wu H.-Z."/>
            <person name="Ling F."/>
            <person name="Zhang R."/>
            <person name="Shi X.-G."/>
            <person name="Ren J.-P."/>
            <person name="Chen E.-F."/>
            <person name="Sun J.-M."/>
        </authorList>
    </citation>
    <scope>NUCLEOTIDE SEQUENCE</scope>
    <source>
        <strain evidence="14">Adult_tree_wgs_1</strain>
        <tissue evidence="14">Leaves</tissue>
    </source>
</reference>
<dbReference type="GO" id="GO:0000981">
    <property type="term" value="F:DNA-binding transcription factor activity, RNA polymerase II-specific"/>
    <property type="evidence" value="ECO:0007669"/>
    <property type="project" value="UniProtKB-UniRule"/>
</dbReference>
<evidence type="ECO:0000256" key="1">
    <source>
        <dbReference type="ARBA" id="ARBA00004123"/>
    </source>
</evidence>
<feature type="compositionally biased region" description="Low complexity" evidence="12">
    <location>
        <begin position="1"/>
        <end position="20"/>
    </location>
</feature>
<comment type="similarity">
    <text evidence="7 11">Belongs to the HD-ZIP homeobox family. Class I subfamily.</text>
</comment>
<name>A0A834GDC2_RHOSS</name>
<dbReference type="InterPro" id="IPR017970">
    <property type="entry name" value="Homeobox_CS"/>
</dbReference>
<accession>A0A834GDC2</accession>
<dbReference type="OrthoDB" id="6159439at2759"/>
<comment type="function">
    <text evidence="8">Probable transcription activator that may act as growth regulators in response to water deficit.</text>
</comment>
<dbReference type="CDD" id="cd00086">
    <property type="entry name" value="homeodomain"/>
    <property type="match status" value="1"/>
</dbReference>
<dbReference type="SMART" id="SM00389">
    <property type="entry name" value="HOX"/>
    <property type="match status" value="1"/>
</dbReference>
<evidence type="ECO:0000256" key="12">
    <source>
        <dbReference type="SAM" id="MobiDB-lite"/>
    </source>
</evidence>
<dbReference type="SUPFAM" id="SSF46689">
    <property type="entry name" value="Homeodomain-like"/>
    <property type="match status" value="1"/>
</dbReference>
<protein>
    <recommendedName>
        <fullName evidence="11">Homeobox-leucine zipper protein</fullName>
    </recommendedName>
    <alternativeName>
        <fullName evidence="11">HD-ZIP protein</fullName>
    </alternativeName>
    <alternativeName>
        <fullName evidence="11">Homeodomain transcription factor</fullName>
    </alternativeName>
</protein>
<dbReference type="InterPro" id="IPR045224">
    <property type="entry name" value="HDZip_class_I_plant"/>
</dbReference>
<dbReference type="Proteomes" id="UP000626092">
    <property type="component" value="Unassembled WGS sequence"/>
</dbReference>
<dbReference type="GO" id="GO:0000976">
    <property type="term" value="F:transcription cis-regulatory region binding"/>
    <property type="evidence" value="ECO:0007669"/>
    <property type="project" value="UniProtKB-ARBA"/>
</dbReference>
<dbReference type="GO" id="GO:0009737">
    <property type="term" value="P:response to abscisic acid"/>
    <property type="evidence" value="ECO:0007669"/>
    <property type="project" value="UniProtKB-ARBA"/>
</dbReference>
<dbReference type="Gene3D" id="1.10.10.60">
    <property type="entry name" value="Homeodomain-like"/>
    <property type="match status" value="1"/>
</dbReference>
<evidence type="ECO:0000256" key="9">
    <source>
        <dbReference type="PROSITE-ProRule" id="PRU00108"/>
    </source>
</evidence>
<dbReference type="PANTHER" id="PTHR24326">
    <property type="entry name" value="HOMEOBOX-LEUCINE ZIPPER PROTEIN"/>
    <property type="match status" value="1"/>
</dbReference>
<comment type="caution">
    <text evidence="14">The sequence shown here is derived from an EMBL/GenBank/DDBJ whole genome shotgun (WGS) entry which is preliminary data.</text>
</comment>
<comment type="function">
    <text evidence="11">Transcription factor.</text>
</comment>
<dbReference type="Pfam" id="PF02183">
    <property type="entry name" value="HALZ"/>
    <property type="match status" value="1"/>
</dbReference>
<dbReference type="AlphaFoldDB" id="A0A834GDC2"/>
<feature type="DNA-binding region" description="Homeobox" evidence="9">
    <location>
        <begin position="34"/>
        <end position="93"/>
    </location>
</feature>
<proteinExistence type="inferred from homology"/>
<keyword evidence="4 9" id="KW-0371">Homeobox</keyword>
<feature type="domain" description="Homeobox" evidence="13">
    <location>
        <begin position="32"/>
        <end position="92"/>
    </location>
</feature>
<dbReference type="GO" id="GO:0005634">
    <property type="term" value="C:nucleus"/>
    <property type="evidence" value="ECO:0007669"/>
    <property type="project" value="UniProtKB-SubCell"/>
</dbReference>
<gene>
    <name evidence="14" type="ORF">RHSIM_Rhsim09G0208900</name>
</gene>
<evidence type="ECO:0000256" key="4">
    <source>
        <dbReference type="ARBA" id="ARBA00023155"/>
    </source>
</evidence>
<dbReference type="InterPro" id="IPR001356">
    <property type="entry name" value="HD"/>
</dbReference>
<evidence type="ECO:0000313" key="15">
    <source>
        <dbReference type="Proteomes" id="UP000626092"/>
    </source>
</evidence>
<keyword evidence="5 11" id="KW-0804">Transcription</keyword>
<dbReference type="InterPro" id="IPR009057">
    <property type="entry name" value="Homeodomain-like_sf"/>
</dbReference>
<dbReference type="Pfam" id="PF00046">
    <property type="entry name" value="Homeodomain"/>
    <property type="match status" value="1"/>
</dbReference>
<dbReference type="PRINTS" id="PR00031">
    <property type="entry name" value="HTHREPRESSR"/>
</dbReference>
<feature type="region of interest" description="Disordered" evidence="12">
    <location>
        <begin position="1"/>
        <end position="40"/>
    </location>
</feature>
<evidence type="ECO:0000313" key="14">
    <source>
        <dbReference type="EMBL" id="KAF7131572.1"/>
    </source>
</evidence>
<sequence>MEEEVYYSSSPPEAAAESESLTCPEAVRNPRKTKNKNRRRFSEEQIRSLESIFESETKLDPRRKLQLARELGLQPRQVAIWFQNRRARWKSKEIEQSYRVLKANYDSLYSQFECLKKENQLLLTQLQDLNDLLEKGHDLLEKGHAQSSRSRDLCGNSACGVSDIGDIKCYLKTKPSCLNEGPGRVVTYSDEERNAELFQQEKEQFLNMIGQVDGSLRSHDKGCNFDSDGLFDQSCGSSNWWDYWTWKNVHHSPEQ</sequence>
<keyword evidence="15" id="KW-1185">Reference proteome</keyword>
<dbReference type="InterPro" id="IPR000047">
    <property type="entry name" value="HTH_motif"/>
</dbReference>
<keyword evidence="3 9" id="KW-0238">DNA-binding</keyword>
<dbReference type="PANTHER" id="PTHR24326:SF122">
    <property type="entry name" value="HOMEOBOX-LEUCINE ZIPPER PROTEIN HOX6"/>
    <property type="match status" value="1"/>
</dbReference>
<dbReference type="PROSITE" id="PS50071">
    <property type="entry name" value="HOMEOBOX_2"/>
    <property type="match status" value="1"/>
</dbReference>
<evidence type="ECO:0000256" key="6">
    <source>
        <dbReference type="ARBA" id="ARBA00023242"/>
    </source>
</evidence>